<reference evidence="2" key="1">
    <citation type="submission" date="2020-05" db="EMBL/GenBank/DDBJ databases">
        <authorList>
            <person name="Brown S."/>
            <person name="Huntemann M."/>
            <person name="Clum A."/>
            <person name="Spunde A."/>
            <person name="Palaniappan K."/>
            <person name="Ritter S."/>
            <person name="Mikhailova N."/>
            <person name="Chen I.-M."/>
            <person name="Stamatis D."/>
            <person name="Reddy T."/>
            <person name="O'Malley R."/>
            <person name="Daum C."/>
            <person name="Shapiro N."/>
            <person name="Ivanova N."/>
            <person name="Kyrpides N."/>
            <person name="Woyke T."/>
        </authorList>
    </citation>
    <scope>NUCLEOTIDE SEQUENCE</scope>
    <source>
        <strain evidence="2">DJ080</strain>
    </source>
</reference>
<protein>
    <submittedName>
        <fullName evidence="2">Cell division protein FtsB</fullName>
    </submittedName>
</protein>
<dbReference type="EMBL" id="JABSWW010000001">
    <property type="protein sequence ID" value="NRT90211.1"/>
    <property type="molecule type" value="Genomic_DNA"/>
</dbReference>
<proteinExistence type="predicted"/>
<name>A0AAX0B4Y4_CLOBE</name>
<evidence type="ECO:0000256" key="1">
    <source>
        <dbReference type="SAM" id="Coils"/>
    </source>
</evidence>
<accession>A0AAX0B4Y4</accession>
<organism evidence="2 3">
    <name type="scientific">Clostridium beijerinckii</name>
    <name type="common">Clostridium MP</name>
    <dbReference type="NCBI Taxonomy" id="1520"/>
    <lineage>
        <taxon>Bacteria</taxon>
        <taxon>Bacillati</taxon>
        <taxon>Bacillota</taxon>
        <taxon>Clostridia</taxon>
        <taxon>Eubacteriales</taxon>
        <taxon>Clostridiaceae</taxon>
        <taxon>Clostridium</taxon>
    </lineage>
</organism>
<keyword evidence="2" id="KW-0132">Cell division</keyword>
<dbReference type="RefSeq" id="WP_173711507.1">
    <property type="nucleotide sequence ID" value="NZ_CP107022.1"/>
</dbReference>
<evidence type="ECO:0000313" key="2">
    <source>
        <dbReference type="EMBL" id="NRT90211.1"/>
    </source>
</evidence>
<feature type="coiled-coil region" evidence="1">
    <location>
        <begin position="2"/>
        <end position="43"/>
    </location>
</feature>
<keyword evidence="1" id="KW-0175">Coiled coil</keyword>
<dbReference type="AlphaFoldDB" id="A0AAX0B4Y4"/>
<comment type="caution">
    <text evidence="2">The sequence shown here is derived from an EMBL/GenBank/DDBJ whole genome shotgun (WGS) entry which is preliminary data.</text>
</comment>
<dbReference type="GO" id="GO:0051301">
    <property type="term" value="P:cell division"/>
    <property type="evidence" value="ECO:0007669"/>
    <property type="project" value="UniProtKB-KW"/>
</dbReference>
<keyword evidence="2" id="KW-0131">Cell cycle</keyword>
<reference evidence="2" key="2">
    <citation type="journal article" date="2022" name="Nat. Biotechnol.">
        <title>Carbon-negative production of acetone and isopropanol by gas fermentation at industrial pilot scale.</title>
        <authorList>
            <person name="Liew F.E."/>
            <person name="Nogle R."/>
            <person name="Abdalla T."/>
            <person name="Rasor B.J."/>
            <person name="Canter C."/>
            <person name="Jensen R.O."/>
            <person name="Wang L."/>
            <person name="Strutz J."/>
            <person name="Chirania P."/>
            <person name="De Tissera S."/>
            <person name="Mueller A.P."/>
            <person name="Ruan Z."/>
            <person name="Gao A."/>
            <person name="Tran L."/>
            <person name="Engle N.L."/>
            <person name="Bromley J.C."/>
            <person name="Daniell J."/>
            <person name="Conrado R."/>
            <person name="Tschaplinski T.J."/>
            <person name="Giannone R.J."/>
            <person name="Hettich R.L."/>
            <person name="Karim A.S."/>
            <person name="Simpson S.D."/>
            <person name="Brown S.D."/>
            <person name="Leang C."/>
            <person name="Jewett M.C."/>
            <person name="Kopke M."/>
        </authorList>
    </citation>
    <scope>NUCLEOTIDE SEQUENCE</scope>
    <source>
        <strain evidence="2">DJ080</strain>
    </source>
</reference>
<sequence>MENELLEKLLKLSEENGALKKENEILKMEIQKLNKKYEKYKIGERLFGK</sequence>
<evidence type="ECO:0000313" key="3">
    <source>
        <dbReference type="Proteomes" id="UP001193748"/>
    </source>
</evidence>
<dbReference type="Proteomes" id="UP001193748">
    <property type="component" value="Unassembled WGS sequence"/>
</dbReference>
<gene>
    <name evidence="2" type="ORF">B0H41_003890</name>
</gene>